<protein>
    <recommendedName>
        <fullName evidence="3">PHD-type domain-containing protein</fullName>
    </recommendedName>
</protein>
<dbReference type="EMBL" id="NNAY01003520">
    <property type="protein sequence ID" value="OXU19281.1"/>
    <property type="molecule type" value="Genomic_DNA"/>
</dbReference>
<evidence type="ECO:0008006" key="3">
    <source>
        <dbReference type="Google" id="ProtNLM"/>
    </source>
</evidence>
<dbReference type="AlphaFoldDB" id="A0A232ELS1"/>
<accession>A0A232ELS1</accession>
<dbReference type="SUPFAM" id="SSF54001">
    <property type="entry name" value="Cysteine proteinases"/>
    <property type="match status" value="1"/>
</dbReference>
<dbReference type="InterPro" id="IPR038765">
    <property type="entry name" value="Papain-like_cys_pep_sf"/>
</dbReference>
<dbReference type="Gene3D" id="3.40.395.10">
    <property type="entry name" value="Adenoviral Proteinase, Chain A"/>
    <property type="match status" value="1"/>
</dbReference>
<comment type="caution">
    <text evidence="1">The sequence shown here is derived from an EMBL/GenBank/DDBJ whole genome shotgun (WGS) entry which is preliminary data.</text>
</comment>
<sequence length="238" mass="27927">MTTNNLQINWSYEAFTIDKPLQKDAYNCGVFVMYYMDCIGNEKQFDMNFDPQVYRKEVAKLLIRESQCMKDVCLYCFSQRRTETIFCISCQRFAHVRCLLQGRAVNPTYTTSETCKLRATLCVKSFLRYINMSKDMTTNNLQINWSYEAFTIEKPLQKDAYNCGVFVYRKEVANLLIRESQCMKNVCLYCFSQRRTDTIFCISCQRFAHVRCLLQGRAVIPTDTTAETCKLCSQNEIR</sequence>
<name>A0A232ELS1_9HYME</name>
<evidence type="ECO:0000313" key="2">
    <source>
        <dbReference type="Proteomes" id="UP000215335"/>
    </source>
</evidence>
<keyword evidence="2" id="KW-1185">Reference proteome</keyword>
<organism evidence="1 2">
    <name type="scientific">Trichomalopsis sarcophagae</name>
    <dbReference type="NCBI Taxonomy" id="543379"/>
    <lineage>
        <taxon>Eukaryota</taxon>
        <taxon>Metazoa</taxon>
        <taxon>Ecdysozoa</taxon>
        <taxon>Arthropoda</taxon>
        <taxon>Hexapoda</taxon>
        <taxon>Insecta</taxon>
        <taxon>Pterygota</taxon>
        <taxon>Neoptera</taxon>
        <taxon>Endopterygota</taxon>
        <taxon>Hymenoptera</taxon>
        <taxon>Apocrita</taxon>
        <taxon>Proctotrupomorpha</taxon>
        <taxon>Chalcidoidea</taxon>
        <taxon>Pteromalidae</taxon>
        <taxon>Pteromalinae</taxon>
        <taxon>Trichomalopsis</taxon>
    </lineage>
</organism>
<reference evidence="1 2" key="1">
    <citation type="journal article" date="2017" name="Curr. Biol.">
        <title>The Evolution of Venom by Co-option of Single-Copy Genes.</title>
        <authorList>
            <person name="Martinson E.O."/>
            <person name="Mrinalini"/>
            <person name="Kelkar Y.D."/>
            <person name="Chang C.H."/>
            <person name="Werren J.H."/>
        </authorList>
    </citation>
    <scope>NUCLEOTIDE SEQUENCE [LARGE SCALE GENOMIC DNA]</scope>
    <source>
        <strain evidence="1 2">Alberta</strain>
        <tissue evidence="1">Whole body</tissue>
    </source>
</reference>
<gene>
    <name evidence="1" type="ORF">TSAR_009663</name>
</gene>
<dbReference type="Proteomes" id="UP000215335">
    <property type="component" value="Unassembled WGS sequence"/>
</dbReference>
<evidence type="ECO:0000313" key="1">
    <source>
        <dbReference type="EMBL" id="OXU19281.1"/>
    </source>
</evidence>
<proteinExistence type="predicted"/>